<feature type="transmembrane region" description="Helical" evidence="1">
    <location>
        <begin position="7"/>
        <end position="27"/>
    </location>
</feature>
<keyword evidence="1" id="KW-1133">Transmembrane helix</keyword>
<proteinExistence type="predicted"/>
<dbReference type="InterPro" id="IPR036779">
    <property type="entry name" value="LysM_dom_sf"/>
</dbReference>
<sequence>MNWLQKNNYIVVLFIAFVIMGAFLLIMDNGDSTYEHIEINHGDTLWSLAEQYRGNMTVQAWIEKVKLENGLKHEKIIAGQVISIPVNEDSIYMVQKETEENETIEVASREQ</sequence>
<comment type="caution">
    <text evidence="3">The sequence shown here is derived from an EMBL/GenBank/DDBJ whole genome shotgun (WGS) entry which is preliminary data.</text>
</comment>
<dbReference type="CDD" id="cd00118">
    <property type="entry name" value="LysM"/>
    <property type="match status" value="1"/>
</dbReference>
<dbReference type="Pfam" id="PF01476">
    <property type="entry name" value="LysM"/>
    <property type="match status" value="1"/>
</dbReference>
<name>A0A3S0P5D9_9BACI</name>
<gene>
    <name evidence="3" type="ORF">EK386_05170</name>
</gene>
<dbReference type="AlphaFoldDB" id="A0A3S0P5D9"/>
<keyword evidence="1" id="KW-0472">Membrane</keyword>
<keyword evidence="1" id="KW-0812">Transmembrane</keyword>
<accession>A0A3S0P5D9</accession>
<evidence type="ECO:0000313" key="4">
    <source>
        <dbReference type="Proteomes" id="UP000287910"/>
    </source>
</evidence>
<reference evidence="3 4" key="1">
    <citation type="submission" date="2018-12" db="EMBL/GenBank/DDBJ databases">
        <title>Lysinibacillus antri sp. nov., isolated from a cave soil.</title>
        <authorList>
            <person name="Narsing Rao M.P."/>
            <person name="Zhang H."/>
            <person name="Dong Z.-Y."/>
            <person name="Niu X.-K."/>
            <person name="Zhang K."/>
            <person name="Fang B.-Z."/>
            <person name="Kang Y.-Q."/>
            <person name="Xiao M."/>
            <person name="Li W.-J."/>
        </authorList>
    </citation>
    <scope>NUCLEOTIDE SEQUENCE [LARGE SCALE GENOMIC DNA]</scope>
    <source>
        <strain evidence="3 4">SYSU K30002</strain>
    </source>
</reference>
<keyword evidence="4" id="KW-1185">Reference proteome</keyword>
<dbReference type="Proteomes" id="UP000287910">
    <property type="component" value="Unassembled WGS sequence"/>
</dbReference>
<dbReference type="SMART" id="SM00257">
    <property type="entry name" value="LysM"/>
    <property type="match status" value="1"/>
</dbReference>
<dbReference type="RefSeq" id="WP_126657970.1">
    <property type="nucleotide sequence ID" value="NZ_RYYR01000005.1"/>
</dbReference>
<dbReference type="InterPro" id="IPR018392">
    <property type="entry name" value="LysM"/>
</dbReference>
<evidence type="ECO:0000313" key="3">
    <source>
        <dbReference type="EMBL" id="RUL55120.1"/>
    </source>
</evidence>
<dbReference type="Gene3D" id="3.10.350.10">
    <property type="entry name" value="LysM domain"/>
    <property type="match status" value="1"/>
</dbReference>
<protein>
    <submittedName>
        <fullName evidence="3">LysM peptidoglycan-binding domain-containing protein</fullName>
    </submittedName>
</protein>
<feature type="domain" description="LysM" evidence="2">
    <location>
        <begin position="36"/>
        <end position="85"/>
    </location>
</feature>
<evidence type="ECO:0000259" key="2">
    <source>
        <dbReference type="SMART" id="SM00257"/>
    </source>
</evidence>
<organism evidence="3 4">
    <name type="scientific">Lysinibacillus antri</name>
    <dbReference type="NCBI Taxonomy" id="2498145"/>
    <lineage>
        <taxon>Bacteria</taxon>
        <taxon>Bacillati</taxon>
        <taxon>Bacillota</taxon>
        <taxon>Bacilli</taxon>
        <taxon>Bacillales</taxon>
        <taxon>Bacillaceae</taxon>
        <taxon>Lysinibacillus</taxon>
    </lineage>
</organism>
<evidence type="ECO:0000256" key="1">
    <source>
        <dbReference type="SAM" id="Phobius"/>
    </source>
</evidence>
<dbReference type="EMBL" id="RYYR01000005">
    <property type="protein sequence ID" value="RUL55120.1"/>
    <property type="molecule type" value="Genomic_DNA"/>
</dbReference>